<organism evidence="3 4">
    <name type="scientific">Pseudoduganella lurida</name>
    <dbReference type="NCBI Taxonomy" id="1036180"/>
    <lineage>
        <taxon>Bacteria</taxon>
        <taxon>Pseudomonadati</taxon>
        <taxon>Pseudomonadota</taxon>
        <taxon>Betaproteobacteria</taxon>
        <taxon>Burkholderiales</taxon>
        <taxon>Oxalobacteraceae</taxon>
        <taxon>Telluria group</taxon>
        <taxon>Pseudoduganella</taxon>
    </lineage>
</organism>
<proteinExistence type="predicted"/>
<feature type="domain" description="CAAX prenyl protease 2/Lysostaphin resistance protein A-like" evidence="2">
    <location>
        <begin position="141"/>
        <end position="230"/>
    </location>
</feature>
<keyword evidence="4" id="KW-1185">Reference proteome</keyword>
<keyword evidence="1" id="KW-0472">Membrane</keyword>
<feature type="transmembrane region" description="Helical" evidence="1">
    <location>
        <begin position="136"/>
        <end position="158"/>
    </location>
</feature>
<evidence type="ECO:0000313" key="4">
    <source>
        <dbReference type="Proteomes" id="UP000318431"/>
    </source>
</evidence>
<dbReference type="AlphaFoldDB" id="A0A562R9A2"/>
<evidence type="ECO:0000256" key="1">
    <source>
        <dbReference type="SAM" id="Phobius"/>
    </source>
</evidence>
<dbReference type="GO" id="GO:0004175">
    <property type="term" value="F:endopeptidase activity"/>
    <property type="evidence" value="ECO:0007669"/>
    <property type="project" value="UniProtKB-ARBA"/>
</dbReference>
<evidence type="ECO:0000313" key="3">
    <source>
        <dbReference type="EMBL" id="TWI65154.1"/>
    </source>
</evidence>
<comment type="caution">
    <text evidence="3">The sequence shown here is derived from an EMBL/GenBank/DDBJ whole genome shotgun (WGS) entry which is preliminary data.</text>
</comment>
<dbReference type="GO" id="GO:0080120">
    <property type="term" value="P:CAAX-box protein maturation"/>
    <property type="evidence" value="ECO:0007669"/>
    <property type="project" value="UniProtKB-ARBA"/>
</dbReference>
<gene>
    <name evidence="3" type="ORF">IP91_02560</name>
</gene>
<dbReference type="RefSeq" id="WP_145649408.1">
    <property type="nucleotide sequence ID" value="NZ_VLLB01000004.1"/>
</dbReference>
<protein>
    <recommendedName>
        <fullName evidence="2">CAAX prenyl protease 2/Lysostaphin resistance protein A-like domain-containing protein</fullName>
    </recommendedName>
</protein>
<dbReference type="NCBIfam" id="TIGR03008">
    <property type="entry name" value="pepcterm_CAAX"/>
    <property type="match status" value="1"/>
</dbReference>
<dbReference type="Pfam" id="PF02517">
    <property type="entry name" value="Rce1-like"/>
    <property type="match status" value="1"/>
</dbReference>
<dbReference type="InterPro" id="IPR014346">
    <property type="entry name" value="Prenyl_protease-related"/>
</dbReference>
<sequence>MTAQQHKRPATGADAASGARDPIGIFRRPSSGRILPFAVYMAFIAVADGLVRLGWTAETLRWVYPVKIVAVVLVLLAYRKSYAELAWHPLSLRRWCSVVAVGGGVLLLWINLDAGWMQIGTSAGFDPTGGTPRMDWLLVACRIAGAALVVPLMEELFWRSFLMRWLEERNFLQVYPARVGLQSLIGTVVLFGFEHNLWLAGIVAGVAYSLLYMRTGNLWTAIIAHAVTNGLLGAWIMVTSSWTYW</sequence>
<feature type="transmembrane region" description="Helical" evidence="1">
    <location>
        <begin position="170"/>
        <end position="191"/>
    </location>
</feature>
<feature type="transmembrane region" description="Helical" evidence="1">
    <location>
        <begin position="98"/>
        <end position="116"/>
    </location>
</feature>
<name>A0A562R9A2_9BURK</name>
<accession>A0A562R9A2</accession>
<evidence type="ECO:0000259" key="2">
    <source>
        <dbReference type="Pfam" id="PF02517"/>
    </source>
</evidence>
<feature type="transmembrane region" description="Helical" evidence="1">
    <location>
        <begin position="218"/>
        <end position="238"/>
    </location>
</feature>
<dbReference type="InterPro" id="IPR003675">
    <property type="entry name" value="Rce1/LyrA-like_dom"/>
</dbReference>
<reference evidence="3 4" key="1">
    <citation type="journal article" date="2015" name="Stand. Genomic Sci.">
        <title>Genomic Encyclopedia of Bacterial and Archaeal Type Strains, Phase III: the genomes of soil and plant-associated and newly described type strains.</title>
        <authorList>
            <person name="Whitman W.B."/>
            <person name="Woyke T."/>
            <person name="Klenk H.P."/>
            <person name="Zhou Y."/>
            <person name="Lilburn T.G."/>
            <person name="Beck B.J."/>
            <person name="De Vos P."/>
            <person name="Vandamme P."/>
            <person name="Eisen J.A."/>
            <person name="Garrity G."/>
            <person name="Hugenholtz P."/>
            <person name="Kyrpides N.C."/>
        </authorList>
    </citation>
    <scope>NUCLEOTIDE SEQUENCE [LARGE SCALE GENOMIC DNA]</scope>
    <source>
        <strain evidence="3 4">CGMCC 1.10822</strain>
    </source>
</reference>
<dbReference type="Proteomes" id="UP000318431">
    <property type="component" value="Unassembled WGS sequence"/>
</dbReference>
<feature type="transmembrane region" description="Helical" evidence="1">
    <location>
        <begin position="34"/>
        <end position="55"/>
    </location>
</feature>
<keyword evidence="1" id="KW-0812">Transmembrane</keyword>
<keyword evidence="1" id="KW-1133">Transmembrane helix</keyword>
<dbReference type="EMBL" id="VLLB01000004">
    <property type="protein sequence ID" value="TWI65154.1"/>
    <property type="molecule type" value="Genomic_DNA"/>
</dbReference>
<feature type="transmembrane region" description="Helical" evidence="1">
    <location>
        <begin position="61"/>
        <end position="78"/>
    </location>
</feature>
<dbReference type="OrthoDB" id="9787923at2"/>
<feature type="transmembrane region" description="Helical" evidence="1">
    <location>
        <begin position="197"/>
        <end position="213"/>
    </location>
</feature>